<feature type="transmembrane region" description="Helical" evidence="7">
    <location>
        <begin position="194"/>
        <end position="219"/>
    </location>
</feature>
<dbReference type="InterPro" id="IPR027417">
    <property type="entry name" value="P-loop_NTPase"/>
</dbReference>
<accession>A0A0F6W0S2</accession>
<dbReference type="OrthoDB" id="5510295at2"/>
<keyword evidence="2 7" id="KW-0812">Transmembrane</keyword>
<evidence type="ECO:0000256" key="7">
    <source>
        <dbReference type="SAM" id="Phobius"/>
    </source>
</evidence>
<feature type="transmembrane region" description="Helical" evidence="7">
    <location>
        <begin position="332"/>
        <end position="351"/>
    </location>
</feature>
<dbReference type="PANTHER" id="PTHR24221">
    <property type="entry name" value="ATP-BINDING CASSETTE SUB-FAMILY B"/>
    <property type="match status" value="1"/>
</dbReference>
<dbReference type="PANTHER" id="PTHR24221:SF654">
    <property type="entry name" value="ATP-BINDING CASSETTE SUB-FAMILY B MEMBER 6"/>
    <property type="match status" value="1"/>
</dbReference>
<dbReference type="PROSITE" id="PS50929">
    <property type="entry name" value="ABC_TM1F"/>
    <property type="match status" value="1"/>
</dbReference>
<dbReference type="KEGG" id="samy:DB32_001464"/>
<dbReference type="InterPro" id="IPR011527">
    <property type="entry name" value="ABC1_TM_dom"/>
</dbReference>
<dbReference type="PROSITE" id="PS50893">
    <property type="entry name" value="ABC_TRANSPORTER_2"/>
    <property type="match status" value="1"/>
</dbReference>
<dbReference type="GO" id="GO:0005886">
    <property type="term" value="C:plasma membrane"/>
    <property type="evidence" value="ECO:0007669"/>
    <property type="project" value="UniProtKB-SubCell"/>
</dbReference>
<dbReference type="GO" id="GO:0005524">
    <property type="term" value="F:ATP binding"/>
    <property type="evidence" value="ECO:0007669"/>
    <property type="project" value="UniProtKB-KW"/>
</dbReference>
<dbReference type="InterPro" id="IPR003439">
    <property type="entry name" value="ABC_transporter-like_ATP-bd"/>
</dbReference>
<keyword evidence="3" id="KW-0547">Nucleotide-binding</keyword>
<evidence type="ECO:0000256" key="1">
    <source>
        <dbReference type="ARBA" id="ARBA00004651"/>
    </source>
</evidence>
<protein>
    <submittedName>
        <fullName evidence="10">Transport ATP-binding protein CydC</fullName>
    </submittedName>
</protein>
<keyword evidence="4 10" id="KW-0067">ATP-binding</keyword>
<dbReference type="GO" id="GO:0034040">
    <property type="term" value="F:ATPase-coupled lipid transmembrane transporter activity"/>
    <property type="evidence" value="ECO:0007669"/>
    <property type="project" value="TreeGrafter"/>
</dbReference>
<dbReference type="AlphaFoldDB" id="A0A0F6W0S2"/>
<dbReference type="SUPFAM" id="SSF90123">
    <property type="entry name" value="ABC transporter transmembrane region"/>
    <property type="match status" value="1"/>
</dbReference>
<evidence type="ECO:0000313" key="11">
    <source>
        <dbReference type="Proteomes" id="UP000034883"/>
    </source>
</evidence>
<evidence type="ECO:0000256" key="4">
    <source>
        <dbReference type="ARBA" id="ARBA00022840"/>
    </source>
</evidence>
<dbReference type="Proteomes" id="UP000034883">
    <property type="component" value="Chromosome"/>
</dbReference>
<evidence type="ECO:0000256" key="5">
    <source>
        <dbReference type="ARBA" id="ARBA00022989"/>
    </source>
</evidence>
<gene>
    <name evidence="10" type="ORF">DB32_001464</name>
</gene>
<feature type="domain" description="ABC transmembrane type-1" evidence="9">
    <location>
        <begin position="194"/>
        <end position="355"/>
    </location>
</feature>
<dbReference type="RefSeq" id="WP_053231667.1">
    <property type="nucleotide sequence ID" value="NZ_CP011125.1"/>
</dbReference>
<feature type="domain" description="ABC transporter" evidence="8">
    <location>
        <begin position="509"/>
        <end position="706"/>
    </location>
</feature>
<dbReference type="PROSITE" id="PS00211">
    <property type="entry name" value="ABC_TRANSPORTER_1"/>
    <property type="match status" value="1"/>
</dbReference>
<evidence type="ECO:0000256" key="6">
    <source>
        <dbReference type="ARBA" id="ARBA00023136"/>
    </source>
</evidence>
<dbReference type="EMBL" id="CP011125">
    <property type="protein sequence ID" value="AKF04315.1"/>
    <property type="molecule type" value="Genomic_DNA"/>
</dbReference>
<evidence type="ECO:0000256" key="3">
    <source>
        <dbReference type="ARBA" id="ARBA00022741"/>
    </source>
</evidence>
<dbReference type="SUPFAM" id="SSF52540">
    <property type="entry name" value="P-loop containing nucleoside triphosphate hydrolases"/>
    <property type="match status" value="1"/>
</dbReference>
<evidence type="ECO:0000259" key="9">
    <source>
        <dbReference type="PROSITE" id="PS50929"/>
    </source>
</evidence>
<dbReference type="Pfam" id="PF00005">
    <property type="entry name" value="ABC_tran"/>
    <property type="match status" value="1"/>
</dbReference>
<reference evidence="10 11" key="1">
    <citation type="submission" date="2015-03" db="EMBL/GenBank/DDBJ databases">
        <title>Genome assembly of Sandaracinus amylolyticus DSM 53668.</title>
        <authorList>
            <person name="Sharma G."/>
            <person name="Subramanian S."/>
        </authorList>
    </citation>
    <scope>NUCLEOTIDE SEQUENCE [LARGE SCALE GENOMIC DNA]</scope>
    <source>
        <strain evidence="10 11">DSM 53668</strain>
    </source>
</reference>
<evidence type="ECO:0000313" key="10">
    <source>
        <dbReference type="EMBL" id="AKF04315.1"/>
    </source>
</evidence>
<dbReference type="GO" id="GO:0016887">
    <property type="term" value="F:ATP hydrolysis activity"/>
    <property type="evidence" value="ECO:0007669"/>
    <property type="project" value="InterPro"/>
</dbReference>
<feature type="transmembrane region" description="Helical" evidence="7">
    <location>
        <begin position="231"/>
        <end position="250"/>
    </location>
</feature>
<organism evidence="10 11">
    <name type="scientific">Sandaracinus amylolyticus</name>
    <dbReference type="NCBI Taxonomy" id="927083"/>
    <lineage>
        <taxon>Bacteria</taxon>
        <taxon>Pseudomonadati</taxon>
        <taxon>Myxococcota</taxon>
        <taxon>Polyangia</taxon>
        <taxon>Polyangiales</taxon>
        <taxon>Sandaracinaceae</taxon>
        <taxon>Sandaracinus</taxon>
    </lineage>
</organism>
<proteinExistence type="predicted"/>
<keyword evidence="6 7" id="KW-0472">Membrane</keyword>
<keyword evidence="11" id="KW-1185">Reference proteome</keyword>
<dbReference type="InterPro" id="IPR017871">
    <property type="entry name" value="ABC_transporter-like_CS"/>
</dbReference>
<feature type="transmembrane region" description="Helical" evidence="7">
    <location>
        <begin position="302"/>
        <end position="326"/>
    </location>
</feature>
<dbReference type="InterPro" id="IPR039421">
    <property type="entry name" value="Type_1_exporter"/>
</dbReference>
<dbReference type="Gene3D" id="1.20.1560.10">
    <property type="entry name" value="ABC transporter type 1, transmembrane domain"/>
    <property type="match status" value="1"/>
</dbReference>
<dbReference type="GO" id="GO:0140359">
    <property type="term" value="F:ABC-type transporter activity"/>
    <property type="evidence" value="ECO:0007669"/>
    <property type="project" value="InterPro"/>
</dbReference>
<dbReference type="InterPro" id="IPR036640">
    <property type="entry name" value="ABC1_TM_sf"/>
</dbReference>
<evidence type="ECO:0000256" key="2">
    <source>
        <dbReference type="ARBA" id="ARBA00022692"/>
    </source>
</evidence>
<keyword evidence="5 7" id="KW-1133">Transmembrane helix</keyword>
<name>A0A0F6W0S2_9BACT</name>
<evidence type="ECO:0000259" key="8">
    <source>
        <dbReference type="PROSITE" id="PS50893"/>
    </source>
</evidence>
<feature type="transmembrane region" description="Helical" evidence="7">
    <location>
        <begin position="419"/>
        <end position="449"/>
    </location>
</feature>
<comment type="subcellular location">
    <subcellularLocation>
        <location evidence="1">Cell membrane</location>
        <topology evidence="1">Multi-pass membrane protein</topology>
    </subcellularLocation>
</comment>
<sequence length="707" mass="75522">MTDALERASWPIERVHEAMAALASRAGLAQDPLPHGIVVPSRARLVGRAVDRWLERVADVLRIDAESVDARYPETARMLASVAPAIVSIDEHEHRWLAVIRREGDRLRVLLPDDETRTFHIEEVRARVAGEFDALGDQLVDGLLESANVTARSGSRARRALRDRLVAHAHVRRAFMIRAHPSAPLRTLVRDARLVAPLVSLLLAHVLGSIALVLAWVALGSGVLGGRVDPGWLTAAALLALTRVPLRAAAATAQGRFAIRCARLLKQRLLWGALRIDRDAIRREGAGQLLARVLESEAVESLALDGGVASALALVELAVAAVVLALGGAYPLLAAMGVVIVVGAVAIGRFVRRRRAWIDARIGLTHDLVEHMVGHRTRLAQEPSDRWHEEEDVALGAAMSLARSSDAAELPLRVLSRAYLVLAIAALAHPFIVGASQTSLAVAVFGALLAQRALAALGSGVEQLARAAIGADRLAVLLRAGETRGAPGDPSLAIAPENVDGADVATLEVRGATLRYEGRLEPALQHATLRIAANDRILCVGPSGGGKSTLAQLLAAVRRPSAGLVLCHGLDTKTLGEDEWRRRVALVPQFHDNHVFAGTLGFNLLLGDRWPATGADLARAEEVCRALGLGSLIDRMPAGLMQQVGDSGWQLSHGERSRVFLARALLAQSARVLVLDESFGALDPETLEHCVHATLERAPAVMVIAHP</sequence>
<dbReference type="STRING" id="927083.DB32_001464"/>
<dbReference type="Gene3D" id="3.40.50.300">
    <property type="entry name" value="P-loop containing nucleotide triphosphate hydrolases"/>
    <property type="match status" value="1"/>
</dbReference>